<dbReference type="EC" id="3.6.4.13" evidence="1"/>
<dbReference type="GO" id="GO:0003723">
    <property type="term" value="F:RNA binding"/>
    <property type="evidence" value="ECO:0007669"/>
    <property type="project" value="TreeGrafter"/>
</dbReference>
<gene>
    <name evidence="3" type="ORF">FNV43_RR20649</name>
</gene>
<comment type="catalytic activity">
    <reaction evidence="2">
        <text>ATP + H2O = ADP + phosphate + H(+)</text>
        <dbReference type="Rhea" id="RHEA:13065"/>
        <dbReference type="ChEBI" id="CHEBI:15377"/>
        <dbReference type="ChEBI" id="CHEBI:15378"/>
        <dbReference type="ChEBI" id="CHEBI:30616"/>
        <dbReference type="ChEBI" id="CHEBI:43474"/>
        <dbReference type="ChEBI" id="CHEBI:456216"/>
        <dbReference type="EC" id="3.6.4.13"/>
    </reaction>
</comment>
<name>A0A8K0GUS2_9ROSA</name>
<evidence type="ECO:0000313" key="4">
    <source>
        <dbReference type="Proteomes" id="UP000796880"/>
    </source>
</evidence>
<proteinExistence type="predicted"/>
<dbReference type="InterPro" id="IPR042035">
    <property type="entry name" value="DEAH_win-hel_dom"/>
</dbReference>
<dbReference type="GO" id="GO:0003724">
    <property type="term" value="F:RNA helicase activity"/>
    <property type="evidence" value="ECO:0007669"/>
    <property type="project" value="UniProtKB-EC"/>
</dbReference>
<dbReference type="PANTHER" id="PTHR18934">
    <property type="entry name" value="ATP-DEPENDENT RNA HELICASE"/>
    <property type="match status" value="1"/>
</dbReference>
<accession>A0A8K0GUS2</accession>
<evidence type="ECO:0000256" key="1">
    <source>
        <dbReference type="ARBA" id="ARBA00012552"/>
    </source>
</evidence>
<dbReference type="OrthoDB" id="10253254at2759"/>
<dbReference type="PANTHER" id="PTHR18934:SF83">
    <property type="entry name" value="PRE-MRNA-SPLICING FACTOR ATP-DEPENDENT RNA HELICASE DHX16"/>
    <property type="match status" value="1"/>
</dbReference>
<dbReference type="Proteomes" id="UP000796880">
    <property type="component" value="Unassembled WGS sequence"/>
</dbReference>
<sequence>MPDNPHYLHEAGHAKGTESRFEDCTAKKTTVKYITDEIYAFARIPWRTGILPASYIVVMVDESHERILVAISKESPMQRARWCCRSGRSWKCFGCIQNTIIYHDADLEDNTVPEMQRNNLENVVLMLKGHGIDDLPKALEKIFALCAALDEFGKLTGVYW</sequence>
<evidence type="ECO:0000256" key="2">
    <source>
        <dbReference type="ARBA" id="ARBA00047984"/>
    </source>
</evidence>
<reference evidence="3" key="1">
    <citation type="submission" date="2020-03" db="EMBL/GenBank/DDBJ databases">
        <title>A high-quality chromosome-level genome assembly of a woody plant with both climbing and erect habits, Rhamnella rubrinervis.</title>
        <authorList>
            <person name="Lu Z."/>
            <person name="Yang Y."/>
            <person name="Zhu X."/>
            <person name="Sun Y."/>
        </authorList>
    </citation>
    <scope>NUCLEOTIDE SEQUENCE</scope>
    <source>
        <strain evidence="3">BYM</strain>
        <tissue evidence="3">Leaf</tissue>
    </source>
</reference>
<keyword evidence="4" id="KW-1185">Reference proteome</keyword>
<dbReference type="GO" id="GO:0071013">
    <property type="term" value="C:catalytic step 2 spliceosome"/>
    <property type="evidence" value="ECO:0007669"/>
    <property type="project" value="TreeGrafter"/>
</dbReference>
<organism evidence="3 4">
    <name type="scientific">Rhamnella rubrinervis</name>
    <dbReference type="NCBI Taxonomy" id="2594499"/>
    <lineage>
        <taxon>Eukaryota</taxon>
        <taxon>Viridiplantae</taxon>
        <taxon>Streptophyta</taxon>
        <taxon>Embryophyta</taxon>
        <taxon>Tracheophyta</taxon>
        <taxon>Spermatophyta</taxon>
        <taxon>Magnoliopsida</taxon>
        <taxon>eudicotyledons</taxon>
        <taxon>Gunneridae</taxon>
        <taxon>Pentapetalae</taxon>
        <taxon>rosids</taxon>
        <taxon>fabids</taxon>
        <taxon>Rosales</taxon>
        <taxon>Rhamnaceae</taxon>
        <taxon>rhamnoid group</taxon>
        <taxon>Rhamneae</taxon>
        <taxon>Rhamnella</taxon>
    </lineage>
</organism>
<dbReference type="Gene3D" id="1.10.10.2130">
    <property type="entry name" value="DEAH helicase family, winged-helix domain"/>
    <property type="match status" value="1"/>
</dbReference>
<comment type="caution">
    <text evidence="3">The sequence shown here is derived from an EMBL/GenBank/DDBJ whole genome shotgun (WGS) entry which is preliminary data.</text>
</comment>
<dbReference type="AlphaFoldDB" id="A0A8K0GUS2"/>
<dbReference type="EMBL" id="VOIH02000009">
    <property type="protein sequence ID" value="KAF3437893.1"/>
    <property type="molecule type" value="Genomic_DNA"/>
</dbReference>
<protein>
    <recommendedName>
        <fullName evidence="1">RNA helicase</fullName>
        <ecNumber evidence="1">3.6.4.13</ecNumber>
    </recommendedName>
</protein>
<evidence type="ECO:0000313" key="3">
    <source>
        <dbReference type="EMBL" id="KAF3437893.1"/>
    </source>
</evidence>